<sequence>YLVQTLGVVQLDTEEDIRLQIKLLCEALDNVKRRVNQIAGSNHLNPIDFPTRNELNEVKKVIMADIADIDTKYIKVQKEVGSLTLRLPALEKKVEGSCLGGGGSELVNRLVGLGLARTADVKDTENYLVDRGAGVSRQFDNLRREVQEFQGDVQANLEKLVTQFNSINKQLLEARREAAAPAAAAVAAAAAAGAGAGGGGGGNAAASAATAATAASAAATAAQTASEARAAVERERAERERETRELRERLSRAESHLGGALGELGQVVGAELGSVKEVMAALEAAMNQADAEALRQLRELDAGLRGSLASLERSTGEQSEMTGKVIMKMARQITEMQVKLKELAAGLAAAAAAPPPPGPTPAAAAPSPLPSPHMQQHPHPHPQQQQQQPSSQQQQHYLPHPPQQQPPPLLSTRESDPQLPFAARLLASQAATAAGGAGGGGGSGGGGAVSCSGAESPMNAPASPALATRNMRASLNGG</sequence>
<feature type="region of interest" description="Disordered" evidence="1">
    <location>
        <begin position="350"/>
        <end position="478"/>
    </location>
</feature>
<protein>
    <submittedName>
        <fullName evidence="2">Uncharacterized protein</fullName>
    </submittedName>
</protein>
<proteinExistence type="predicted"/>
<comment type="caution">
    <text evidence="2">The sequence shown here is derived from an EMBL/GenBank/DDBJ whole genome shotgun (WGS) entry which is preliminary data.</text>
</comment>
<feature type="compositionally biased region" description="Low complexity" evidence="1">
    <location>
        <begin position="361"/>
        <end position="398"/>
    </location>
</feature>
<feature type="compositionally biased region" description="Basic and acidic residues" evidence="1">
    <location>
        <begin position="230"/>
        <end position="245"/>
    </location>
</feature>
<dbReference type="EMBL" id="BMAR01000038">
    <property type="protein sequence ID" value="GFR50487.1"/>
    <property type="molecule type" value="Genomic_DNA"/>
</dbReference>
<keyword evidence="3" id="KW-1185">Reference proteome</keyword>
<dbReference type="AlphaFoldDB" id="A0AAD3E102"/>
<evidence type="ECO:0000313" key="2">
    <source>
        <dbReference type="EMBL" id="GFR50487.1"/>
    </source>
</evidence>
<accession>A0AAD3E102</accession>
<reference evidence="2 3" key="1">
    <citation type="journal article" date="2021" name="Sci. Rep.">
        <title>Genome sequencing of the multicellular alga Astrephomene provides insights into convergent evolution of germ-soma differentiation.</title>
        <authorList>
            <person name="Yamashita S."/>
            <person name="Yamamoto K."/>
            <person name="Matsuzaki R."/>
            <person name="Suzuki S."/>
            <person name="Yamaguchi H."/>
            <person name="Hirooka S."/>
            <person name="Minakuchi Y."/>
            <person name="Miyagishima S."/>
            <person name="Kawachi M."/>
            <person name="Toyoda A."/>
            <person name="Nozaki H."/>
        </authorList>
    </citation>
    <scope>NUCLEOTIDE SEQUENCE [LARGE SCALE GENOMIC DNA]</scope>
    <source>
        <strain evidence="2 3">NIES-4017</strain>
    </source>
</reference>
<feature type="region of interest" description="Disordered" evidence="1">
    <location>
        <begin position="226"/>
        <end position="245"/>
    </location>
</feature>
<feature type="compositionally biased region" description="Pro residues" evidence="1">
    <location>
        <begin position="399"/>
        <end position="409"/>
    </location>
</feature>
<evidence type="ECO:0000313" key="3">
    <source>
        <dbReference type="Proteomes" id="UP001054857"/>
    </source>
</evidence>
<gene>
    <name evidence="2" type="ORF">Agub_g12751</name>
</gene>
<feature type="non-terminal residue" evidence="2">
    <location>
        <position position="478"/>
    </location>
</feature>
<evidence type="ECO:0000256" key="1">
    <source>
        <dbReference type="SAM" id="MobiDB-lite"/>
    </source>
</evidence>
<feature type="non-terminal residue" evidence="2">
    <location>
        <position position="1"/>
    </location>
</feature>
<feature type="compositionally biased region" description="Gly residues" evidence="1">
    <location>
        <begin position="435"/>
        <end position="448"/>
    </location>
</feature>
<organism evidence="2 3">
    <name type="scientific">Astrephomene gubernaculifera</name>
    <dbReference type="NCBI Taxonomy" id="47775"/>
    <lineage>
        <taxon>Eukaryota</taxon>
        <taxon>Viridiplantae</taxon>
        <taxon>Chlorophyta</taxon>
        <taxon>core chlorophytes</taxon>
        <taxon>Chlorophyceae</taxon>
        <taxon>CS clade</taxon>
        <taxon>Chlamydomonadales</taxon>
        <taxon>Astrephomenaceae</taxon>
        <taxon>Astrephomene</taxon>
    </lineage>
</organism>
<dbReference type="Proteomes" id="UP001054857">
    <property type="component" value="Unassembled WGS sequence"/>
</dbReference>
<name>A0AAD3E102_9CHLO</name>